<reference evidence="2 3" key="1">
    <citation type="submission" date="2015-01" db="EMBL/GenBank/DDBJ databases">
        <title>The Genome Sequence of Ochroconis gallopava CBS43764.</title>
        <authorList>
            <consortium name="The Broad Institute Genomics Platform"/>
            <person name="Cuomo C."/>
            <person name="de Hoog S."/>
            <person name="Gorbushina A."/>
            <person name="Stielow B."/>
            <person name="Teixiera M."/>
            <person name="Abouelleil A."/>
            <person name="Chapman S.B."/>
            <person name="Priest M."/>
            <person name="Young S.K."/>
            <person name="Wortman J."/>
            <person name="Nusbaum C."/>
            <person name="Birren B."/>
        </authorList>
    </citation>
    <scope>NUCLEOTIDE SEQUENCE [LARGE SCALE GENOMIC DNA]</scope>
    <source>
        <strain evidence="2 3">CBS 43764</strain>
    </source>
</reference>
<feature type="region of interest" description="Disordered" evidence="1">
    <location>
        <begin position="1"/>
        <end position="71"/>
    </location>
</feature>
<evidence type="ECO:0000313" key="2">
    <source>
        <dbReference type="EMBL" id="KIW01967.1"/>
    </source>
</evidence>
<gene>
    <name evidence="2" type="ORF">PV09_06803</name>
</gene>
<organism evidence="2 3">
    <name type="scientific">Verruconis gallopava</name>
    <dbReference type="NCBI Taxonomy" id="253628"/>
    <lineage>
        <taxon>Eukaryota</taxon>
        <taxon>Fungi</taxon>
        <taxon>Dikarya</taxon>
        <taxon>Ascomycota</taxon>
        <taxon>Pezizomycotina</taxon>
        <taxon>Dothideomycetes</taxon>
        <taxon>Pleosporomycetidae</taxon>
        <taxon>Venturiales</taxon>
        <taxon>Sympoventuriaceae</taxon>
        <taxon>Verruconis</taxon>
    </lineage>
</organism>
<proteinExistence type="predicted"/>
<dbReference type="AlphaFoldDB" id="A0A0D1YMG2"/>
<evidence type="ECO:0000256" key="1">
    <source>
        <dbReference type="SAM" id="MobiDB-lite"/>
    </source>
</evidence>
<dbReference type="RefSeq" id="XP_016211836.1">
    <property type="nucleotide sequence ID" value="XM_016360497.1"/>
</dbReference>
<sequence length="99" mass="9933">MSAGAEDQERRDHDATTATATATAPSAAVHHGAGPCCGHAGVEERMALSGQSSAATDLPTPSNAYQPPADADAVAEAHQCDAVSTTHRAGDVLLLVSIL</sequence>
<dbReference type="HOGENOM" id="CLU_2322161_0_0_1"/>
<dbReference type="Proteomes" id="UP000053259">
    <property type="component" value="Unassembled WGS sequence"/>
</dbReference>
<evidence type="ECO:0000313" key="3">
    <source>
        <dbReference type="Proteomes" id="UP000053259"/>
    </source>
</evidence>
<protein>
    <submittedName>
        <fullName evidence="2">Uncharacterized protein</fullName>
    </submittedName>
</protein>
<keyword evidence="3" id="KW-1185">Reference proteome</keyword>
<name>A0A0D1YMG2_9PEZI</name>
<dbReference type="EMBL" id="KN847552">
    <property type="protein sequence ID" value="KIW01967.1"/>
    <property type="molecule type" value="Genomic_DNA"/>
</dbReference>
<dbReference type="GeneID" id="27314776"/>
<dbReference type="InParanoid" id="A0A0D1YMG2"/>
<dbReference type="VEuPathDB" id="FungiDB:PV09_06803"/>
<feature type="compositionally biased region" description="Low complexity" evidence="1">
    <location>
        <begin position="16"/>
        <end position="40"/>
    </location>
</feature>
<accession>A0A0D1YMG2</accession>
<feature type="compositionally biased region" description="Polar residues" evidence="1">
    <location>
        <begin position="49"/>
        <end position="65"/>
    </location>
</feature>